<evidence type="ECO:0000256" key="8">
    <source>
        <dbReference type="ARBA" id="ARBA00022723"/>
    </source>
</evidence>
<evidence type="ECO:0000256" key="4">
    <source>
        <dbReference type="ARBA" id="ARBA00009503"/>
    </source>
</evidence>
<evidence type="ECO:0000256" key="2">
    <source>
        <dbReference type="ARBA" id="ARBA00001946"/>
    </source>
</evidence>
<dbReference type="FunFam" id="3.20.20.20:FF:000006">
    <property type="entry name" value="Dihydropteroate synthase"/>
    <property type="match status" value="1"/>
</dbReference>
<evidence type="ECO:0000256" key="1">
    <source>
        <dbReference type="ARBA" id="ARBA00000012"/>
    </source>
</evidence>
<comment type="cofactor">
    <cofactor evidence="2">
        <name>Mg(2+)</name>
        <dbReference type="ChEBI" id="CHEBI:18420"/>
    </cofactor>
</comment>
<keyword evidence="9" id="KW-0460">Magnesium</keyword>
<gene>
    <name evidence="13" type="primary">folP</name>
    <name evidence="13" type="ORF">C0190_02800</name>
</gene>
<dbReference type="EMBL" id="PNIK01000042">
    <property type="protein sequence ID" value="PMP67670.1"/>
    <property type="molecule type" value="Genomic_DNA"/>
</dbReference>
<sequence>MFPPLNLGSKILDWKNCPYFVGILNVTPDSFSDGGKYLNIESALKRAKELLDEGADVIDVGGESTRPFADPVPEEEELKRVIPIIKVIKREFPEAIISVDTYKSKVAEEALKAGANIINDISALRFDPKMVDVIRDFACPIIIVHMKGNPKTMQVNPVYTDAVKEVKEFLKERIEFLVERGISFENIIIDPGIGFGKTFAHNLQILKNLESFRELNRPLMIGHSRKSFIGEIINKPPFLRDGGTVGVSLFAYLKGVQFLRIHKVDINKDALATFKFLMEN</sequence>
<comment type="caution">
    <text evidence="13">The sequence shown here is derived from an EMBL/GenBank/DDBJ whole genome shotgun (WGS) entry which is preliminary data.</text>
</comment>
<dbReference type="Pfam" id="PF00809">
    <property type="entry name" value="Pterin_bind"/>
    <property type="match status" value="1"/>
</dbReference>
<evidence type="ECO:0000256" key="3">
    <source>
        <dbReference type="ARBA" id="ARBA00004763"/>
    </source>
</evidence>
<comment type="catalytic activity">
    <reaction evidence="1">
        <text>(7,8-dihydropterin-6-yl)methyl diphosphate + 4-aminobenzoate = 7,8-dihydropteroate + diphosphate</text>
        <dbReference type="Rhea" id="RHEA:19949"/>
        <dbReference type="ChEBI" id="CHEBI:17836"/>
        <dbReference type="ChEBI" id="CHEBI:17839"/>
        <dbReference type="ChEBI" id="CHEBI:33019"/>
        <dbReference type="ChEBI" id="CHEBI:72950"/>
        <dbReference type="EC" id="2.5.1.15"/>
    </reaction>
</comment>
<feature type="domain" description="Pterin-binding" evidence="12">
    <location>
        <begin position="18"/>
        <end position="272"/>
    </location>
</feature>
<evidence type="ECO:0000256" key="6">
    <source>
        <dbReference type="ARBA" id="ARBA00016919"/>
    </source>
</evidence>
<dbReference type="EC" id="2.5.1.15" evidence="5"/>
<keyword evidence="8" id="KW-0479">Metal-binding</keyword>
<dbReference type="PANTHER" id="PTHR20941:SF1">
    <property type="entry name" value="FOLIC ACID SYNTHESIS PROTEIN FOL1"/>
    <property type="match status" value="1"/>
</dbReference>
<evidence type="ECO:0000256" key="9">
    <source>
        <dbReference type="ARBA" id="ARBA00022842"/>
    </source>
</evidence>
<dbReference type="GO" id="GO:0005829">
    <property type="term" value="C:cytosol"/>
    <property type="evidence" value="ECO:0007669"/>
    <property type="project" value="TreeGrafter"/>
</dbReference>
<dbReference type="InterPro" id="IPR011005">
    <property type="entry name" value="Dihydropteroate_synth-like_sf"/>
</dbReference>
<evidence type="ECO:0000256" key="11">
    <source>
        <dbReference type="ARBA" id="ARBA00030193"/>
    </source>
</evidence>
<protein>
    <recommendedName>
        <fullName evidence="6">Dihydropteroate synthase</fullName>
        <ecNumber evidence="5">2.5.1.15</ecNumber>
    </recommendedName>
    <alternativeName>
        <fullName evidence="11">Dihydropteroate pyrophosphorylase</fullName>
    </alternativeName>
</protein>
<dbReference type="GO" id="GO:0046872">
    <property type="term" value="F:metal ion binding"/>
    <property type="evidence" value="ECO:0007669"/>
    <property type="project" value="UniProtKB-KW"/>
</dbReference>
<dbReference type="InterPro" id="IPR045031">
    <property type="entry name" value="DHP_synth-like"/>
</dbReference>
<dbReference type="SUPFAM" id="SSF51717">
    <property type="entry name" value="Dihydropteroate synthetase-like"/>
    <property type="match status" value="1"/>
</dbReference>
<comment type="pathway">
    <text evidence="3">Cofactor biosynthesis; tetrahydrofolate biosynthesis; 7,8-dihydrofolate from 2-amino-4-hydroxy-6-hydroxymethyl-7,8-dihydropteridine diphosphate and 4-aminobenzoate: step 1/2.</text>
</comment>
<accession>A0A2N7PP30</accession>
<dbReference type="Gene3D" id="3.20.20.20">
    <property type="entry name" value="Dihydropteroate synthase-like"/>
    <property type="match status" value="1"/>
</dbReference>
<dbReference type="GO" id="GO:0004156">
    <property type="term" value="F:dihydropteroate synthase activity"/>
    <property type="evidence" value="ECO:0007669"/>
    <property type="project" value="UniProtKB-EC"/>
</dbReference>
<dbReference type="CDD" id="cd00739">
    <property type="entry name" value="DHPS"/>
    <property type="match status" value="1"/>
</dbReference>
<dbReference type="GO" id="GO:0046656">
    <property type="term" value="P:folic acid biosynthetic process"/>
    <property type="evidence" value="ECO:0007669"/>
    <property type="project" value="UniProtKB-KW"/>
</dbReference>
<dbReference type="NCBIfam" id="TIGR01496">
    <property type="entry name" value="DHPS"/>
    <property type="match status" value="1"/>
</dbReference>
<dbReference type="Proteomes" id="UP000235460">
    <property type="component" value="Unassembled WGS sequence"/>
</dbReference>
<evidence type="ECO:0000256" key="7">
    <source>
        <dbReference type="ARBA" id="ARBA00022679"/>
    </source>
</evidence>
<dbReference type="InterPro" id="IPR000489">
    <property type="entry name" value="Pterin-binding_dom"/>
</dbReference>
<dbReference type="PANTHER" id="PTHR20941">
    <property type="entry name" value="FOLATE SYNTHESIS PROTEINS"/>
    <property type="match status" value="1"/>
</dbReference>
<dbReference type="AlphaFoldDB" id="A0A2N7PP30"/>
<dbReference type="GO" id="GO:0046654">
    <property type="term" value="P:tetrahydrofolate biosynthetic process"/>
    <property type="evidence" value="ECO:0007669"/>
    <property type="project" value="TreeGrafter"/>
</dbReference>
<keyword evidence="10" id="KW-0289">Folate biosynthesis</keyword>
<organism evidence="13 14">
    <name type="scientific">Thermodesulfobacterium geofontis</name>
    <dbReference type="NCBI Taxonomy" id="1295609"/>
    <lineage>
        <taxon>Bacteria</taxon>
        <taxon>Pseudomonadati</taxon>
        <taxon>Thermodesulfobacteriota</taxon>
        <taxon>Thermodesulfobacteria</taxon>
        <taxon>Thermodesulfobacteriales</taxon>
        <taxon>Thermodesulfobacteriaceae</taxon>
        <taxon>Thermodesulfobacterium</taxon>
    </lineage>
</organism>
<dbReference type="PROSITE" id="PS50972">
    <property type="entry name" value="PTERIN_BINDING"/>
    <property type="match status" value="1"/>
</dbReference>
<dbReference type="PROSITE" id="PS00793">
    <property type="entry name" value="DHPS_2"/>
    <property type="match status" value="1"/>
</dbReference>
<evidence type="ECO:0000259" key="12">
    <source>
        <dbReference type="PROSITE" id="PS50972"/>
    </source>
</evidence>
<dbReference type="InterPro" id="IPR006390">
    <property type="entry name" value="DHP_synth_dom"/>
</dbReference>
<evidence type="ECO:0000313" key="14">
    <source>
        <dbReference type="Proteomes" id="UP000235460"/>
    </source>
</evidence>
<proteinExistence type="inferred from homology"/>
<evidence type="ECO:0000313" key="13">
    <source>
        <dbReference type="EMBL" id="PMP67670.1"/>
    </source>
</evidence>
<name>A0A2N7PP30_9BACT</name>
<evidence type="ECO:0000256" key="5">
    <source>
        <dbReference type="ARBA" id="ARBA00012458"/>
    </source>
</evidence>
<comment type="similarity">
    <text evidence="4">Belongs to the DHPS family.</text>
</comment>
<reference evidence="13 14" key="1">
    <citation type="submission" date="2018-01" db="EMBL/GenBank/DDBJ databases">
        <title>Metagenomic assembled genomes from two thermal pools in the Uzon Caldera, Kamchatka, Russia.</title>
        <authorList>
            <person name="Wilkins L."/>
            <person name="Ettinger C."/>
        </authorList>
    </citation>
    <scope>NUCLEOTIDE SEQUENCE [LARGE SCALE GENOMIC DNA]</scope>
    <source>
        <strain evidence="13">ZAV-08</strain>
    </source>
</reference>
<keyword evidence="7" id="KW-0808">Transferase</keyword>
<evidence type="ECO:0000256" key="10">
    <source>
        <dbReference type="ARBA" id="ARBA00022909"/>
    </source>
</evidence>